<dbReference type="KEGG" id="lab:LA76x_0537"/>
<evidence type="ECO:0000313" key="3">
    <source>
        <dbReference type="EMBL" id="ALN78698.1"/>
    </source>
</evidence>
<protein>
    <submittedName>
        <fullName evidence="3">Uncharacterized protein</fullName>
    </submittedName>
</protein>
<dbReference type="EMBL" id="CP011129">
    <property type="protein sequence ID" value="ALN78698.1"/>
    <property type="molecule type" value="Genomic_DNA"/>
</dbReference>
<name>A0A0S2F590_LYSAN</name>
<dbReference type="Proteomes" id="UP000060787">
    <property type="component" value="Chromosome"/>
</dbReference>
<evidence type="ECO:0000313" key="4">
    <source>
        <dbReference type="Proteomes" id="UP000060787"/>
    </source>
</evidence>
<dbReference type="AlphaFoldDB" id="A0A0S2F590"/>
<sequence length="745" mass="81293">MQQGRMMKKKLIVCALAMATWIPQSRAQTIDGLVFLDKTEISGAVEGKQVYNQSHFPWRPGSNISNLLWAGSNLEESTPGSDYSKKIARKVSVLVKTADFHILAAESASGEVPLAKRNLFNIEFVDRKTLSISLRTKDWRVPKGSVGEPWNWFTYDLENAVFQTNALIPLTREIGSTYTMVTMYLAPGGDPPSYWDKEFEYGGMLALTAHEAEIANGRILLGAEVTPESPPRLNLDVVMMDHWSKANFSFAGPLDVLQGATTDAGRFGLTYTGAWRAPHNYPDVSSSPLAFIENVEIPVVETSASLQEPHRVKRCWEIVHHWYDGAMYSLGRLFRGGREWNYEHDTRQVACPTSEQSAAGSDHIQVIETQPSASPLLALGDSHTSAIANDDSFAAAMNYQVCLDRLSTEEVDEGQCSTEERDELTSMAELSLTEAQNAAIAIDTYLNVTALGGATAVQLPTTSSPALNAIIVANPERALSLLNHAARIGYHSGAHQTPSAPLAPRVDSARGKKKRKGVGSASCTTKTVDADDGFQCAKQGVRKRRPAAEQADVISVPARITDAGRYYRPGDSGYGQLTRAVTNNRITLPPGITNAQFNSGAGYIAAIGRDGAPPGQNLSIVYLPNVAGQRSDADRFRYGLQHIWTTREGGHQNDWTSLGVTSAEMLTNLIMSATISRGPVTITRDPSRPDRQRRNYGSVSFNHGLRTYLVTNVIIVVGDNGMVVTAYPSSDRRNMSTLTQAKELK</sequence>
<reference evidence="3 4" key="1">
    <citation type="journal article" date="2015" name="BMC Genomics">
        <title>Comparative genomics and metabolic profiling of the genus Lysobacter.</title>
        <authorList>
            <person name="de Bruijn I."/>
            <person name="Cheng X."/>
            <person name="de Jager V."/>
            <person name="Exposito R.G."/>
            <person name="Watrous J."/>
            <person name="Patel N."/>
            <person name="Postma J."/>
            <person name="Dorrestein P.C."/>
            <person name="Kobayashi D."/>
            <person name="Raaijmakers J.M."/>
        </authorList>
    </citation>
    <scope>NUCLEOTIDE SEQUENCE [LARGE SCALE GENOMIC DNA]</scope>
    <source>
        <strain evidence="3 4">76</strain>
    </source>
</reference>
<proteinExistence type="predicted"/>
<feature type="region of interest" description="Disordered" evidence="1">
    <location>
        <begin position="492"/>
        <end position="520"/>
    </location>
</feature>
<gene>
    <name evidence="3" type="ORF">LA76x_0537</name>
</gene>
<evidence type="ECO:0000256" key="1">
    <source>
        <dbReference type="SAM" id="MobiDB-lite"/>
    </source>
</evidence>
<keyword evidence="2" id="KW-0732">Signal</keyword>
<accession>A0A0S2F590</accession>
<feature type="signal peptide" evidence="2">
    <location>
        <begin position="1"/>
        <end position="27"/>
    </location>
</feature>
<evidence type="ECO:0000256" key="2">
    <source>
        <dbReference type="SAM" id="SignalP"/>
    </source>
</evidence>
<feature type="chain" id="PRO_5006597191" evidence="2">
    <location>
        <begin position="28"/>
        <end position="745"/>
    </location>
</feature>
<keyword evidence="4" id="KW-1185">Reference proteome</keyword>
<organism evidence="3 4">
    <name type="scientific">Lysobacter antibioticus</name>
    <dbReference type="NCBI Taxonomy" id="84531"/>
    <lineage>
        <taxon>Bacteria</taxon>
        <taxon>Pseudomonadati</taxon>
        <taxon>Pseudomonadota</taxon>
        <taxon>Gammaproteobacteria</taxon>
        <taxon>Lysobacterales</taxon>
        <taxon>Lysobacteraceae</taxon>
        <taxon>Lysobacter</taxon>
    </lineage>
</organism>
<dbReference type="PATRIC" id="fig|84531.8.peg.562"/>